<dbReference type="EMBL" id="JAPQFL010000005">
    <property type="protein sequence ID" value="MDD9328243.1"/>
    <property type="molecule type" value="Genomic_DNA"/>
</dbReference>
<accession>A0A9X4IEM3</accession>
<name>A0A9X4IEM3_9NEIS</name>
<dbReference type="EMBL" id="CP146598">
    <property type="protein sequence ID" value="WWY03096.1"/>
    <property type="molecule type" value="Genomic_DNA"/>
</dbReference>
<evidence type="ECO:0000313" key="1">
    <source>
        <dbReference type="EMBL" id="MDD9328243.1"/>
    </source>
</evidence>
<gene>
    <name evidence="1" type="ORF">ORY91_001663</name>
    <name evidence="2" type="ORF">V9W64_10520</name>
</gene>
<protein>
    <submittedName>
        <fullName evidence="1">Uncharacterized protein</fullName>
    </submittedName>
</protein>
<dbReference type="AlphaFoldDB" id="A0A9X4IEM3"/>
<reference evidence="2" key="2">
    <citation type="submission" date="2024-02" db="EMBL/GenBank/DDBJ databases">
        <title>Neisseria leonii sp. nov.</title>
        <authorList>
            <person name="Boutroux M."/>
            <person name="Favre-Rochex S."/>
            <person name="Gorgette O."/>
            <person name="Touak G."/>
            <person name="Muhle E."/>
            <person name="Chesneau O."/>
            <person name="Clermont D."/>
            <person name="Rahi P."/>
        </authorList>
    </citation>
    <scope>NUCLEOTIDE SEQUENCE</scope>
    <source>
        <strain evidence="2">51.81</strain>
    </source>
</reference>
<evidence type="ECO:0000313" key="2">
    <source>
        <dbReference type="EMBL" id="WWY03096.1"/>
    </source>
</evidence>
<keyword evidence="3" id="KW-1185">Reference proteome</keyword>
<dbReference type="RefSeq" id="WP_274585348.1">
    <property type="nucleotide sequence ID" value="NZ_CP146598.1"/>
</dbReference>
<organism evidence="1">
    <name type="scientific">Neisseria leonii</name>
    <dbReference type="NCBI Taxonomy" id="2995413"/>
    <lineage>
        <taxon>Bacteria</taxon>
        <taxon>Pseudomonadati</taxon>
        <taxon>Pseudomonadota</taxon>
        <taxon>Betaproteobacteria</taxon>
        <taxon>Neisseriales</taxon>
        <taxon>Neisseriaceae</taxon>
        <taxon>Neisseria</taxon>
    </lineage>
</organism>
<dbReference type="Proteomes" id="UP001149607">
    <property type="component" value="Chromosome"/>
</dbReference>
<reference evidence="1" key="1">
    <citation type="submission" date="2022-10" db="EMBL/GenBank/DDBJ databases">
        <authorList>
            <person name="Boutroux M."/>
        </authorList>
    </citation>
    <scope>NUCLEOTIDE SEQUENCE</scope>
    <source>
        <strain evidence="1">51.81</strain>
    </source>
</reference>
<evidence type="ECO:0000313" key="3">
    <source>
        <dbReference type="Proteomes" id="UP001149607"/>
    </source>
</evidence>
<sequence length="144" mass="16230">MNTDDKLNRARHILKNLPKAKQVPRSRHKLPSYLRYLRESVLGMTQSDFWSMFGIPGGTGAKYETTAAPDVQSRKISEAKLAAVMQALNLEWEFNSELGYFSEDGTVFHPTTKGVEVLYAVTASELTAEDIKLFGELVRHLRAK</sequence>
<proteinExistence type="predicted"/>